<proteinExistence type="predicted"/>
<reference evidence="1" key="1">
    <citation type="submission" date="2023-10" db="EMBL/GenBank/DDBJ databases">
        <title>Chromosome-level genome of the transformable northern wattle, Acacia crassicarpa.</title>
        <authorList>
            <person name="Massaro I."/>
            <person name="Sinha N.R."/>
            <person name="Poethig S."/>
            <person name="Leichty A.R."/>
        </authorList>
    </citation>
    <scope>NUCLEOTIDE SEQUENCE</scope>
    <source>
        <strain evidence="1">Acra3RX</strain>
        <tissue evidence="1">Leaf</tissue>
    </source>
</reference>
<keyword evidence="2" id="KW-1185">Reference proteome</keyword>
<dbReference type="PANTHER" id="PTHR35495:SF1">
    <property type="entry name" value="OS06G0679600 PROTEIN"/>
    <property type="match status" value="1"/>
</dbReference>
<dbReference type="PANTHER" id="PTHR35495">
    <property type="entry name" value="OS06G0679600 PROTEIN"/>
    <property type="match status" value="1"/>
</dbReference>
<comment type="caution">
    <text evidence="1">The sequence shown here is derived from an EMBL/GenBank/DDBJ whole genome shotgun (WGS) entry which is preliminary data.</text>
</comment>
<protein>
    <submittedName>
        <fullName evidence="1">Uncharacterized protein</fullName>
    </submittedName>
</protein>
<evidence type="ECO:0000313" key="1">
    <source>
        <dbReference type="EMBL" id="KAK4259006.1"/>
    </source>
</evidence>
<dbReference type="EMBL" id="JAWXYG010000011">
    <property type="protein sequence ID" value="KAK4259006.1"/>
    <property type="molecule type" value="Genomic_DNA"/>
</dbReference>
<sequence>MRGTTGKNLSQSLIPNRNQRSYYHNRFLKPGALARLRDFKFNARSRILDSHTQIHLSDLLTSNSSPTSTSSSSDHTEPALNLINFGVPCFDLRINRPRCLLRKKLFAVAPLFSESTQSLLVIS</sequence>
<gene>
    <name evidence="1" type="ORF">QN277_005386</name>
</gene>
<dbReference type="AlphaFoldDB" id="A0AAE1IXX2"/>
<evidence type="ECO:0000313" key="2">
    <source>
        <dbReference type="Proteomes" id="UP001293593"/>
    </source>
</evidence>
<organism evidence="1 2">
    <name type="scientific">Acacia crassicarpa</name>
    <name type="common">northern wattle</name>
    <dbReference type="NCBI Taxonomy" id="499986"/>
    <lineage>
        <taxon>Eukaryota</taxon>
        <taxon>Viridiplantae</taxon>
        <taxon>Streptophyta</taxon>
        <taxon>Embryophyta</taxon>
        <taxon>Tracheophyta</taxon>
        <taxon>Spermatophyta</taxon>
        <taxon>Magnoliopsida</taxon>
        <taxon>eudicotyledons</taxon>
        <taxon>Gunneridae</taxon>
        <taxon>Pentapetalae</taxon>
        <taxon>rosids</taxon>
        <taxon>fabids</taxon>
        <taxon>Fabales</taxon>
        <taxon>Fabaceae</taxon>
        <taxon>Caesalpinioideae</taxon>
        <taxon>mimosoid clade</taxon>
        <taxon>Acacieae</taxon>
        <taxon>Acacia</taxon>
    </lineage>
</organism>
<accession>A0AAE1IXX2</accession>
<dbReference type="Proteomes" id="UP001293593">
    <property type="component" value="Unassembled WGS sequence"/>
</dbReference>
<name>A0AAE1IXX2_9FABA</name>